<evidence type="ECO:0000313" key="4">
    <source>
        <dbReference type="Proteomes" id="UP000332515"/>
    </source>
</evidence>
<organism evidence="3 4">
    <name type="scientific">Segnochrobactrum spirostomi</name>
    <dbReference type="NCBI Taxonomy" id="2608987"/>
    <lineage>
        <taxon>Bacteria</taxon>
        <taxon>Pseudomonadati</taxon>
        <taxon>Pseudomonadota</taxon>
        <taxon>Alphaproteobacteria</taxon>
        <taxon>Hyphomicrobiales</taxon>
        <taxon>Segnochrobactraceae</taxon>
        <taxon>Segnochrobactrum</taxon>
    </lineage>
</organism>
<accession>A0A6A7XYT0</accession>
<sequence length="761" mass="79717">MPLPALDPTKTRALRSSFATVLLVTAFAAPAAQAADGRAAADQWLADLKAFKGVEVRGGTITEEDGGRKVVVSNVSIDWSHSFDFVVRDETADQADSTTPGTKTPGGDTAGKPTKSHVEVKLEIELPKVTFEDFAEHDGLYSAKRIDVPAADIVMDATGGAEHRTFSQSYALKDLTAEGASWPRTPAIPDDPKHPFSRFKPLIDASAKLALKHWSVGGATIDTVQAGTRQTTTYGGLEARDIDEGRIGSMIARDSATRATVDEPAAAEAGKSDAGPAPQQTFSLAQKTAEYRNYDYGLLARSLFGSPETARAPAQLLEYGGVEGFTMEFPEASVSIARESVERMTAAVPSVSVADLIDKALSGEEIDPVAASDILMTYAGGFAVGRVGLNGLGVEGGPARGKIGEIAASGLDASGIREIAVSDVAIEEKGEKNTFSLGRFALTDIRFPTKAAILALIKIGVAQAEVETPKDEGAPPAPDDAPDGGPDKAPPADSGEPKVQKTEAVPDPTTRQMLDAVPMLGGFTIEKVRYATEGSDALSLDRLALAQSAFVPPIPTAVSLKIAKLEVPEYLLKSGEDDETFTYLKELGLVPLRFDGEFGLKWDAATGDAMLSPFRATVEHGGVLNAFVALAGVPQSVFENPDEAQTALPSISVKSAHISLSNAEAIQRFIAAQAKESGLPADALTTGLVQTAQEMVADVAGEAFAARVKVALERFLKDPTGTLRFEAKPAAPVPLTQVIGAAMLAPSSLIGLLSVEATATR</sequence>
<name>A0A6A7XYT0_9HYPH</name>
<feature type="chain" id="PRO_5025406656" description="DUF2125 domain-containing protein" evidence="2">
    <location>
        <begin position="35"/>
        <end position="761"/>
    </location>
</feature>
<comment type="caution">
    <text evidence="3">The sequence shown here is derived from an EMBL/GenBank/DDBJ whole genome shotgun (WGS) entry which is preliminary data.</text>
</comment>
<dbReference type="EMBL" id="VWNA01000001">
    <property type="protein sequence ID" value="MQT11277.1"/>
    <property type="molecule type" value="Genomic_DNA"/>
</dbReference>
<feature type="signal peptide" evidence="2">
    <location>
        <begin position="1"/>
        <end position="34"/>
    </location>
</feature>
<keyword evidence="4" id="KW-1185">Reference proteome</keyword>
<reference evidence="3 4" key="1">
    <citation type="submission" date="2019-09" db="EMBL/GenBank/DDBJ databases">
        <title>Segnochrobactrum spirostomi gen. nov., sp. nov., isolated from the ciliate Spirostomum cf. yagiui and description of a novel family, Segnochrobactraceae fam. nov. within the order Rhizobiales of the class Alphaproteobacteria.</title>
        <authorList>
            <person name="Akter S."/>
            <person name="Shazib S.U.A."/>
            <person name="Shin M.K."/>
        </authorList>
    </citation>
    <scope>NUCLEOTIDE SEQUENCE [LARGE SCALE GENOMIC DNA]</scope>
    <source>
        <strain evidence="3 4">Sp-1</strain>
    </source>
</reference>
<feature type="region of interest" description="Disordered" evidence="1">
    <location>
        <begin position="255"/>
        <end position="279"/>
    </location>
</feature>
<evidence type="ECO:0000313" key="3">
    <source>
        <dbReference type="EMBL" id="MQT11277.1"/>
    </source>
</evidence>
<evidence type="ECO:0008006" key="5">
    <source>
        <dbReference type="Google" id="ProtNLM"/>
    </source>
</evidence>
<protein>
    <recommendedName>
        <fullName evidence="5">DUF2125 domain-containing protein</fullName>
    </recommendedName>
</protein>
<dbReference type="Proteomes" id="UP000332515">
    <property type="component" value="Unassembled WGS sequence"/>
</dbReference>
<keyword evidence="2" id="KW-0732">Signal</keyword>
<feature type="region of interest" description="Disordered" evidence="1">
    <location>
        <begin position="90"/>
        <end position="115"/>
    </location>
</feature>
<evidence type="ECO:0000256" key="1">
    <source>
        <dbReference type="SAM" id="MobiDB-lite"/>
    </source>
</evidence>
<gene>
    <name evidence="3" type="ORF">F0357_01020</name>
</gene>
<evidence type="ECO:0000256" key="2">
    <source>
        <dbReference type="SAM" id="SignalP"/>
    </source>
</evidence>
<feature type="compositionally biased region" description="Low complexity" evidence="1">
    <location>
        <begin position="98"/>
        <end position="113"/>
    </location>
</feature>
<proteinExistence type="predicted"/>
<dbReference type="AlphaFoldDB" id="A0A6A7XYT0"/>
<feature type="region of interest" description="Disordered" evidence="1">
    <location>
        <begin position="466"/>
        <end position="508"/>
    </location>
</feature>
<dbReference type="RefSeq" id="WP_153477775.1">
    <property type="nucleotide sequence ID" value="NZ_VWNA01000001.1"/>
</dbReference>